<protein>
    <submittedName>
        <fullName evidence="1">Uncharacterized protein</fullName>
    </submittedName>
</protein>
<gene>
    <name evidence="1" type="ORF">OB236_09765</name>
</gene>
<organism evidence="1 2">
    <name type="scientific">Paenibacillus baimaensis</name>
    <dbReference type="NCBI Taxonomy" id="2982185"/>
    <lineage>
        <taxon>Bacteria</taxon>
        <taxon>Bacillati</taxon>
        <taxon>Bacillota</taxon>
        <taxon>Bacilli</taxon>
        <taxon>Bacillales</taxon>
        <taxon>Paenibacillaceae</taxon>
        <taxon>Paenibacillus</taxon>
    </lineage>
</organism>
<keyword evidence="2" id="KW-1185">Reference proteome</keyword>
<comment type="caution">
    <text evidence="1">The sequence shown here is derived from an EMBL/GenBank/DDBJ whole genome shotgun (WGS) entry which is preliminary data.</text>
</comment>
<evidence type="ECO:0000313" key="2">
    <source>
        <dbReference type="Proteomes" id="UP001652445"/>
    </source>
</evidence>
<proteinExistence type="predicted"/>
<reference evidence="1 2" key="1">
    <citation type="submission" date="2022-09" db="EMBL/GenBank/DDBJ databases">
        <authorList>
            <person name="Han X.L."/>
            <person name="Wang Q."/>
            <person name="Lu T."/>
        </authorList>
    </citation>
    <scope>NUCLEOTIDE SEQUENCE [LARGE SCALE GENOMIC DNA]</scope>
    <source>
        <strain evidence="1 2">WQ 127069</strain>
    </source>
</reference>
<accession>A0ABT2UCU3</accession>
<name>A0ABT2UCU3_9BACL</name>
<sequence>MTVVGIWGLGVIRVPMLIVIEVCWVHFHPMEVDDHVAAFKDIQTDESVNVINILVKIAKINMGIILNEIA</sequence>
<dbReference type="EMBL" id="JAOQIO010000023">
    <property type="protein sequence ID" value="MCU6792415.1"/>
    <property type="molecule type" value="Genomic_DNA"/>
</dbReference>
<dbReference type="Proteomes" id="UP001652445">
    <property type="component" value="Unassembled WGS sequence"/>
</dbReference>
<evidence type="ECO:0000313" key="1">
    <source>
        <dbReference type="EMBL" id="MCU6792415.1"/>
    </source>
</evidence>